<dbReference type="EMBL" id="LNIX01000012">
    <property type="protein sequence ID" value="OXA48152.1"/>
    <property type="molecule type" value="Genomic_DNA"/>
</dbReference>
<feature type="transmembrane region" description="Helical" evidence="1">
    <location>
        <begin position="319"/>
        <end position="342"/>
    </location>
</feature>
<evidence type="ECO:0000256" key="1">
    <source>
        <dbReference type="SAM" id="Phobius"/>
    </source>
</evidence>
<keyword evidence="1" id="KW-0472">Membrane</keyword>
<protein>
    <submittedName>
        <fullName evidence="2">Uncharacterized protein</fullName>
    </submittedName>
</protein>
<sequence>MYQKEFLPGLQFMLKICKILSCSPFEWDPESSRLIKCRSPWQLTMFKAQCLLSIAYSIVLGLNICFGRLNEIEKFQGFGFFMAYLVTSLIRWNYALDNGPCQVIHAFLDVEAAILGNLPALPASLETKAVQLFIQLCQVCIPAFPVLVFILLRVVPCTPPFILSMLPGCQGGSESPGHYLVRLGVNVFEAWMTAHMMYSTGIVACFVFSVGIVFILNFLRVLERSRLRANIAKDRRKLNITHWPLTSQGVAPDPTNYITTDLADHTDCIRLYRVVQILEKSLNAYLSERILPAIMIGDPTVEIFGLFVCISLSKETPMPGFLIFPLMTTVTGINNVVIVALASKFHSASERLLVCWERASLSNKWNNKLRRRDLRACNVLKIKFGSNFVEKGTPLVLQDFCINQTISLILLNRERK</sequence>
<reference evidence="2 3" key="1">
    <citation type="submission" date="2015-12" db="EMBL/GenBank/DDBJ databases">
        <title>The genome of Folsomia candida.</title>
        <authorList>
            <person name="Faddeeva A."/>
            <person name="Derks M.F."/>
            <person name="Anvar Y."/>
            <person name="Smit S."/>
            <person name="Van Straalen N."/>
            <person name="Roelofs D."/>
        </authorList>
    </citation>
    <scope>NUCLEOTIDE SEQUENCE [LARGE SCALE GENOMIC DNA]</scope>
    <source>
        <strain evidence="2 3">VU population</strain>
        <tissue evidence="2">Whole body</tissue>
    </source>
</reference>
<evidence type="ECO:0000313" key="3">
    <source>
        <dbReference type="Proteomes" id="UP000198287"/>
    </source>
</evidence>
<keyword evidence="3" id="KW-1185">Reference proteome</keyword>
<organism evidence="2 3">
    <name type="scientific">Folsomia candida</name>
    <name type="common">Springtail</name>
    <dbReference type="NCBI Taxonomy" id="158441"/>
    <lineage>
        <taxon>Eukaryota</taxon>
        <taxon>Metazoa</taxon>
        <taxon>Ecdysozoa</taxon>
        <taxon>Arthropoda</taxon>
        <taxon>Hexapoda</taxon>
        <taxon>Collembola</taxon>
        <taxon>Entomobryomorpha</taxon>
        <taxon>Isotomoidea</taxon>
        <taxon>Isotomidae</taxon>
        <taxon>Proisotominae</taxon>
        <taxon>Folsomia</taxon>
    </lineage>
</organism>
<evidence type="ECO:0000313" key="2">
    <source>
        <dbReference type="EMBL" id="OXA48152.1"/>
    </source>
</evidence>
<feature type="transmembrane region" description="Helical" evidence="1">
    <location>
        <begin position="196"/>
        <end position="219"/>
    </location>
</feature>
<keyword evidence="1" id="KW-0812">Transmembrane</keyword>
<gene>
    <name evidence="2" type="ORF">Fcan01_17330</name>
</gene>
<proteinExistence type="predicted"/>
<feature type="transmembrane region" description="Helical" evidence="1">
    <location>
        <begin position="46"/>
        <end position="66"/>
    </location>
</feature>
<feature type="transmembrane region" description="Helical" evidence="1">
    <location>
        <begin position="132"/>
        <end position="155"/>
    </location>
</feature>
<dbReference type="OrthoDB" id="8297494at2759"/>
<comment type="caution">
    <text evidence="2">The sequence shown here is derived from an EMBL/GenBank/DDBJ whole genome shotgun (WGS) entry which is preliminary data.</text>
</comment>
<keyword evidence="1" id="KW-1133">Transmembrane helix</keyword>
<dbReference type="Proteomes" id="UP000198287">
    <property type="component" value="Unassembled WGS sequence"/>
</dbReference>
<accession>A0A226DRL7</accession>
<name>A0A226DRL7_FOLCA</name>
<dbReference type="AlphaFoldDB" id="A0A226DRL7"/>